<keyword evidence="4" id="KW-1185">Reference proteome</keyword>
<organism evidence="3 4">
    <name type="scientific">Pedobacter miscanthi</name>
    <dbReference type="NCBI Taxonomy" id="2259170"/>
    <lineage>
        <taxon>Bacteria</taxon>
        <taxon>Pseudomonadati</taxon>
        <taxon>Bacteroidota</taxon>
        <taxon>Sphingobacteriia</taxon>
        <taxon>Sphingobacteriales</taxon>
        <taxon>Sphingobacteriaceae</taxon>
        <taxon>Pedobacter</taxon>
    </lineage>
</organism>
<dbReference type="PRINTS" id="PR00080">
    <property type="entry name" value="SDRFAMILY"/>
</dbReference>
<keyword evidence="1" id="KW-0560">Oxidoreductase</keyword>
<comment type="similarity">
    <text evidence="2">Belongs to the short-chain dehydrogenases/reductases (SDR) family.</text>
</comment>
<name>A0A366KYT0_9SPHI</name>
<dbReference type="EMBL" id="QNQU01000010">
    <property type="protein sequence ID" value="RBQ06787.1"/>
    <property type="molecule type" value="Genomic_DNA"/>
</dbReference>
<gene>
    <name evidence="3" type="ORF">DRW42_13520</name>
</gene>
<reference evidence="3 4" key="1">
    <citation type="submission" date="2018-07" db="EMBL/GenBank/DDBJ databases">
        <title>A draft genome of a endophytic bacteria, a new species of Pedobacter.</title>
        <authorList>
            <person name="Zhang Z.D."/>
            <person name="Chen Z.J."/>
        </authorList>
    </citation>
    <scope>NUCLEOTIDE SEQUENCE [LARGE SCALE GENOMIC DNA]</scope>
    <source>
        <strain evidence="3 4">RS10</strain>
    </source>
</reference>
<dbReference type="Pfam" id="PF00106">
    <property type="entry name" value="adh_short"/>
    <property type="match status" value="1"/>
</dbReference>
<evidence type="ECO:0000256" key="1">
    <source>
        <dbReference type="ARBA" id="ARBA00023002"/>
    </source>
</evidence>
<protein>
    <submittedName>
        <fullName evidence="3">Short-chain dehydrogenase</fullName>
    </submittedName>
</protein>
<dbReference type="GO" id="GO:0016491">
    <property type="term" value="F:oxidoreductase activity"/>
    <property type="evidence" value="ECO:0007669"/>
    <property type="project" value="UniProtKB-KW"/>
</dbReference>
<dbReference type="NCBIfam" id="NF004846">
    <property type="entry name" value="PRK06197.1"/>
    <property type="match status" value="1"/>
</dbReference>
<dbReference type="OrthoDB" id="597510at2"/>
<dbReference type="PANTHER" id="PTHR43157">
    <property type="entry name" value="PHOSPHATIDYLINOSITOL-GLYCAN BIOSYNTHESIS CLASS F PROTEIN-RELATED"/>
    <property type="match status" value="1"/>
</dbReference>
<comment type="caution">
    <text evidence="3">The sequence shown here is derived from an EMBL/GenBank/DDBJ whole genome shotgun (WGS) entry which is preliminary data.</text>
</comment>
<dbReference type="PRINTS" id="PR00081">
    <property type="entry name" value="GDHRDH"/>
</dbReference>
<evidence type="ECO:0000256" key="2">
    <source>
        <dbReference type="RuleBase" id="RU000363"/>
    </source>
</evidence>
<dbReference type="SUPFAM" id="SSF51735">
    <property type="entry name" value="NAD(P)-binding Rossmann-fold domains"/>
    <property type="match status" value="1"/>
</dbReference>
<dbReference type="PANTHER" id="PTHR43157:SF31">
    <property type="entry name" value="PHOSPHATIDYLINOSITOL-GLYCAN BIOSYNTHESIS CLASS F PROTEIN"/>
    <property type="match status" value="1"/>
</dbReference>
<dbReference type="InterPro" id="IPR002347">
    <property type="entry name" value="SDR_fam"/>
</dbReference>
<dbReference type="AlphaFoldDB" id="A0A366KYT0"/>
<dbReference type="Proteomes" id="UP000252081">
    <property type="component" value="Unassembled WGS sequence"/>
</dbReference>
<dbReference type="RefSeq" id="WP_113949350.1">
    <property type="nucleotide sequence ID" value="NZ_QNQU01000010.1"/>
</dbReference>
<accession>A0A366KYT0</accession>
<evidence type="ECO:0000313" key="3">
    <source>
        <dbReference type="EMBL" id="RBQ06787.1"/>
    </source>
</evidence>
<dbReference type="Gene3D" id="3.40.50.720">
    <property type="entry name" value="NAD(P)-binding Rossmann-like Domain"/>
    <property type="match status" value="1"/>
</dbReference>
<dbReference type="InterPro" id="IPR036291">
    <property type="entry name" value="NAD(P)-bd_dom_sf"/>
</dbReference>
<sequence length="300" mass="32495">MWTKNDIPDLSGKTAVVTGANSGIGFEIAHALFEKGANVVIGSRNRDNGEKAIRELEKRGGKGNLHLEILNLANLSEVSQFAQNIGSRYDHIDILFNNAGVMVPPESKTDDGFEMQFGVNFLGHFTLTGQLYPLIKSGNGGRIVNLSSGAFKSVESVDYDNLRLEKAYNPYREYAVSKLANLQFMSHLQLLADSKGDAILSLGAHPGVTDTPLSRFMAKSDYDAALQQFGQLMPAWQGALPALYAGISKEVAGGEYFGPDGKDELRGYPAKAQITAAVTDQKQGALLWEYATQQTGISFP</sequence>
<evidence type="ECO:0000313" key="4">
    <source>
        <dbReference type="Proteomes" id="UP000252081"/>
    </source>
</evidence>
<proteinExistence type="inferred from homology"/>